<evidence type="ECO:0000313" key="2">
    <source>
        <dbReference type="Proteomes" id="UP000836387"/>
    </source>
</evidence>
<proteinExistence type="predicted"/>
<dbReference type="EMBL" id="CADEHS020000533">
    <property type="protein sequence ID" value="CAG9953667.1"/>
    <property type="molecule type" value="Genomic_DNA"/>
</dbReference>
<reference evidence="1" key="2">
    <citation type="submission" date="2021-10" db="EMBL/GenBank/DDBJ databases">
        <authorList>
            <person name="Piombo E."/>
        </authorList>
    </citation>
    <scope>NUCLEOTIDE SEQUENCE</scope>
</reference>
<protein>
    <submittedName>
        <fullName evidence="1">Uncharacterized protein</fullName>
    </submittedName>
</protein>
<reference evidence="1" key="1">
    <citation type="submission" date="2020-04" db="EMBL/GenBank/DDBJ databases">
        <authorList>
            <person name="Broberg M."/>
        </authorList>
    </citation>
    <scope>NUCLEOTIDE SEQUENCE</scope>
</reference>
<keyword evidence="2" id="KW-1185">Reference proteome</keyword>
<gene>
    <name evidence="1" type="ORF">CRV2_00015037</name>
</gene>
<evidence type="ECO:0000313" key="1">
    <source>
        <dbReference type="EMBL" id="CAG9953667.1"/>
    </source>
</evidence>
<accession>A0ACA9UKS5</accession>
<name>A0ACA9UKS5_BIOOC</name>
<organism evidence="1 2">
    <name type="scientific">Clonostachys rosea f. rosea IK726</name>
    <dbReference type="NCBI Taxonomy" id="1349383"/>
    <lineage>
        <taxon>Eukaryota</taxon>
        <taxon>Fungi</taxon>
        <taxon>Dikarya</taxon>
        <taxon>Ascomycota</taxon>
        <taxon>Pezizomycotina</taxon>
        <taxon>Sordariomycetes</taxon>
        <taxon>Hypocreomycetidae</taxon>
        <taxon>Hypocreales</taxon>
        <taxon>Bionectriaceae</taxon>
        <taxon>Clonostachys</taxon>
    </lineage>
</organism>
<dbReference type="Proteomes" id="UP000836387">
    <property type="component" value="Unassembled WGS sequence"/>
</dbReference>
<sequence length="88" mass="9861">MNVGFQQAFKICDVVEQHADDRSWRWFRRLWLDASSDPAGGSQTISWESPDGTDTGNGIIIVYWLGVTVLSERVLNKGFMALALEKGD</sequence>
<comment type="caution">
    <text evidence="1">The sequence shown here is derived from an EMBL/GenBank/DDBJ whole genome shotgun (WGS) entry which is preliminary data.</text>
</comment>